<accession>A0A239A6D1</accession>
<dbReference type="Proteomes" id="UP000198379">
    <property type="component" value="Unassembled WGS sequence"/>
</dbReference>
<sequence>MKTLRYLILERLYEWSKLPYRWLFKNEEPWDISVKELLTYPIESLGYHLGCFLLQHHFTPEPQLEDHDIYHVLTGSGISVPDEIAMQFYLFGNGKRSLYLFIVLTIGTLLFPDHIKQFWSAYKKGRKAHAFYHLNFLKLLHQPLIKLQYTFKITTL</sequence>
<evidence type="ECO:0000313" key="2">
    <source>
        <dbReference type="Proteomes" id="UP000198379"/>
    </source>
</evidence>
<protein>
    <submittedName>
        <fullName evidence="1">Coenzyme Q (Ubiquinone) biosynthesis protein Coq4</fullName>
    </submittedName>
</protein>
<keyword evidence="1" id="KW-0830">Ubiquinone</keyword>
<keyword evidence="2" id="KW-1185">Reference proteome</keyword>
<proteinExistence type="predicted"/>
<dbReference type="EMBL" id="FZNY01000004">
    <property type="protein sequence ID" value="SNR91185.1"/>
    <property type="molecule type" value="Genomic_DNA"/>
</dbReference>
<reference evidence="1 2" key="1">
    <citation type="submission" date="2017-06" db="EMBL/GenBank/DDBJ databases">
        <authorList>
            <person name="Kim H.J."/>
            <person name="Triplett B.A."/>
        </authorList>
    </citation>
    <scope>NUCLEOTIDE SEQUENCE [LARGE SCALE GENOMIC DNA]</scope>
    <source>
        <strain evidence="1 2">DSM 25597</strain>
    </source>
</reference>
<organism evidence="1 2">
    <name type="scientific">Dokdonia pacifica</name>
    <dbReference type="NCBI Taxonomy" id="1627892"/>
    <lineage>
        <taxon>Bacteria</taxon>
        <taxon>Pseudomonadati</taxon>
        <taxon>Bacteroidota</taxon>
        <taxon>Flavobacteriia</taxon>
        <taxon>Flavobacteriales</taxon>
        <taxon>Flavobacteriaceae</taxon>
        <taxon>Dokdonia</taxon>
    </lineage>
</organism>
<dbReference type="OrthoDB" id="6157812at2"/>
<gene>
    <name evidence="1" type="ORF">SAMN06265376_104185</name>
</gene>
<dbReference type="RefSeq" id="WP_089371998.1">
    <property type="nucleotide sequence ID" value="NZ_BMEP01000007.1"/>
</dbReference>
<evidence type="ECO:0000313" key="1">
    <source>
        <dbReference type="EMBL" id="SNR91185.1"/>
    </source>
</evidence>
<dbReference type="AlphaFoldDB" id="A0A239A6D1"/>
<name>A0A239A6D1_9FLAO</name>